<dbReference type="eggNOG" id="COG5651">
    <property type="taxonomic scope" value="Bacteria"/>
</dbReference>
<name>D6ZCT8_SEGRD</name>
<dbReference type="STRING" id="640132.Srot_0648"/>
<evidence type="ECO:0000256" key="1">
    <source>
        <dbReference type="SAM" id="MobiDB-lite"/>
    </source>
</evidence>
<feature type="domain" description="Outer membrane channel protein CpnT-like N-terminal" evidence="2">
    <location>
        <begin position="12"/>
        <end position="142"/>
    </location>
</feature>
<keyword evidence="4" id="KW-1185">Reference proteome</keyword>
<evidence type="ECO:0000259" key="2">
    <source>
        <dbReference type="Pfam" id="PF25547"/>
    </source>
</evidence>
<dbReference type="OrthoDB" id="3874132at2"/>
<feature type="compositionally biased region" description="Polar residues" evidence="1">
    <location>
        <begin position="198"/>
        <end position="215"/>
    </location>
</feature>
<feature type="region of interest" description="Disordered" evidence="1">
    <location>
        <begin position="185"/>
        <end position="321"/>
    </location>
</feature>
<evidence type="ECO:0000313" key="3">
    <source>
        <dbReference type="EMBL" id="ADG97130.1"/>
    </source>
</evidence>
<feature type="region of interest" description="Disordered" evidence="1">
    <location>
        <begin position="339"/>
        <end position="490"/>
    </location>
</feature>
<dbReference type="InterPro" id="IPR057746">
    <property type="entry name" value="CpnT-like_N"/>
</dbReference>
<dbReference type="KEGG" id="srt:Srot_0648"/>
<feature type="compositionally biased region" description="Low complexity" evidence="1">
    <location>
        <begin position="433"/>
        <end position="453"/>
    </location>
</feature>
<dbReference type="RefSeq" id="WP_013137586.1">
    <property type="nucleotide sequence ID" value="NC_014168.1"/>
</dbReference>
<protein>
    <recommendedName>
        <fullName evidence="2">Outer membrane channel protein CpnT-like N-terminal domain-containing protein</fullName>
    </recommendedName>
</protein>
<sequence>MTLQLPPELLEVYELAGGGHWPQGDEDALRALAESHSAYGGAVASHHGDAVGSLDQAIGSVEGKLHDSLSGIRGELDHELREVSQAHGTAAAALQQAANAVEHTKAMMLSCLAVLKSEIATARAMEAFTCGAARAAEAAAIASAKLAIATLAGTLTGELGAAGAVGAATTIRSVSVQSLLPQETSARATAGADEKANNTEQSAAPAGNSTAQTASLGDRQAPPPASPSSDPAASADTAAPAPVQGRPAPDARAATAPPGPSSASTGPGGVAQAGNTTPAARSMVRTTTAEKASREAAAARGAQGATISADPDALQSGFEQAAPNARLADLAPMADDSALAEQAGRYGPGTMGQNLSELVQQGQQGAQQITQTVQQAVQQASQQNSMQAAQSMMSEAGDTERFSLGQGAESSAKAPHGGLSAGGAPQGAGAGAGHSLSAAPPSGSGAHPEAAAGRAGGGAVPTALRPSISQSGGGAMGAMGAGGAYQGQQQRSVPVPEYLRGSFDSEAPPIAVVDSVIGDLSANERDEAEDLHTLAQQRASFGDEVQLDSAEWASEH</sequence>
<dbReference type="Proteomes" id="UP000002247">
    <property type="component" value="Chromosome"/>
</dbReference>
<dbReference type="AlphaFoldDB" id="D6ZCT8"/>
<feature type="compositionally biased region" description="Low complexity" evidence="1">
    <location>
        <begin position="286"/>
        <end position="309"/>
    </location>
</feature>
<feature type="compositionally biased region" description="Gly residues" evidence="1">
    <location>
        <begin position="471"/>
        <end position="485"/>
    </location>
</feature>
<dbReference type="Pfam" id="PF25547">
    <property type="entry name" value="WXG100_2"/>
    <property type="match status" value="1"/>
</dbReference>
<evidence type="ECO:0000313" key="4">
    <source>
        <dbReference type="Proteomes" id="UP000002247"/>
    </source>
</evidence>
<feature type="compositionally biased region" description="Low complexity" evidence="1">
    <location>
        <begin position="359"/>
        <end position="393"/>
    </location>
</feature>
<organism evidence="3 4">
    <name type="scientific">Segniliparus rotundus (strain ATCC BAA-972 / CDC 1076 / CIP 108378 / DSM 44985 / JCM 13578)</name>
    <dbReference type="NCBI Taxonomy" id="640132"/>
    <lineage>
        <taxon>Bacteria</taxon>
        <taxon>Bacillati</taxon>
        <taxon>Actinomycetota</taxon>
        <taxon>Actinomycetes</taxon>
        <taxon>Mycobacteriales</taxon>
        <taxon>Segniliparaceae</taxon>
        <taxon>Segniliparus</taxon>
    </lineage>
</organism>
<feature type="compositionally biased region" description="Low complexity" evidence="1">
    <location>
        <begin position="227"/>
        <end position="265"/>
    </location>
</feature>
<reference evidence="3 4" key="1">
    <citation type="journal article" date="2010" name="Stand. Genomic Sci.">
        <title>Complete genome sequence of Segniliparus rotundus type strain (CDC 1076).</title>
        <authorList>
            <person name="Sikorski J."/>
            <person name="Lapidus A."/>
            <person name="Copeland A."/>
            <person name="Misra M."/>
            <person name="Glavina Del Rio T."/>
            <person name="Nolan M."/>
            <person name="Lucas S."/>
            <person name="Chen F."/>
            <person name="Tice H."/>
            <person name="Cheng J.F."/>
            <person name="Jando M."/>
            <person name="Schneider S."/>
            <person name="Bruce D."/>
            <person name="Goodwin L."/>
            <person name="Pitluck S."/>
            <person name="Liolios K."/>
            <person name="Mikhailova N."/>
            <person name="Pati A."/>
            <person name="Ivanova N."/>
            <person name="Mavromatis K."/>
            <person name="Chen A."/>
            <person name="Palaniappan K."/>
            <person name="Chertkov O."/>
            <person name="Land M."/>
            <person name="Hauser L."/>
            <person name="Chang Y.J."/>
            <person name="Jeffries C.D."/>
            <person name="Brettin T."/>
            <person name="Detter J.C."/>
            <person name="Han C."/>
            <person name="Rohde M."/>
            <person name="Goker M."/>
            <person name="Bristow J."/>
            <person name="Eisen J.A."/>
            <person name="Markowitz V."/>
            <person name="Hugenholtz P."/>
            <person name="Kyrpides N.C."/>
            <person name="Klenk H.P."/>
        </authorList>
    </citation>
    <scope>NUCLEOTIDE SEQUENCE [LARGE SCALE GENOMIC DNA]</scope>
    <source>
        <strain evidence="4">ATCC BAA-972 / CDC 1076 / CIP 108378 / DSM 44985 / JCM 13578</strain>
    </source>
</reference>
<proteinExistence type="predicted"/>
<feature type="compositionally biased region" description="Gly residues" evidence="1">
    <location>
        <begin position="419"/>
        <end position="432"/>
    </location>
</feature>
<dbReference type="HOGENOM" id="CLU_489914_0_0_11"/>
<gene>
    <name evidence="3" type="ordered locus">Srot_0648</name>
</gene>
<dbReference type="EMBL" id="CP001958">
    <property type="protein sequence ID" value="ADG97130.1"/>
    <property type="molecule type" value="Genomic_DNA"/>
</dbReference>
<accession>D6ZCT8</accession>